<keyword evidence="4" id="KW-1185">Reference proteome</keyword>
<evidence type="ECO:0000313" key="3">
    <source>
        <dbReference type="EMBL" id="MEC4294131.1"/>
    </source>
</evidence>
<dbReference type="Proteomes" id="UP001343724">
    <property type="component" value="Unassembled WGS sequence"/>
</dbReference>
<feature type="transmembrane region" description="Helical" evidence="2">
    <location>
        <begin position="105"/>
        <end position="128"/>
    </location>
</feature>
<evidence type="ECO:0008006" key="5">
    <source>
        <dbReference type="Google" id="ProtNLM"/>
    </source>
</evidence>
<keyword evidence="2" id="KW-0472">Membrane</keyword>
<evidence type="ECO:0000256" key="1">
    <source>
        <dbReference type="SAM" id="MobiDB-lite"/>
    </source>
</evidence>
<feature type="region of interest" description="Disordered" evidence="1">
    <location>
        <begin position="1"/>
        <end position="101"/>
    </location>
</feature>
<proteinExistence type="predicted"/>
<comment type="caution">
    <text evidence="3">The sequence shown here is derived from an EMBL/GenBank/DDBJ whole genome shotgun (WGS) entry which is preliminary data.</text>
</comment>
<keyword evidence="2" id="KW-1133">Transmembrane helix</keyword>
<evidence type="ECO:0000256" key="2">
    <source>
        <dbReference type="SAM" id="Phobius"/>
    </source>
</evidence>
<gene>
    <name evidence="3" type="ORF">VJ920_02265</name>
</gene>
<evidence type="ECO:0000313" key="4">
    <source>
        <dbReference type="Proteomes" id="UP001343724"/>
    </source>
</evidence>
<dbReference type="RefSeq" id="WP_326441672.1">
    <property type="nucleotide sequence ID" value="NZ_JAYMFH010000001.1"/>
</dbReference>
<keyword evidence="2" id="KW-0812">Transmembrane</keyword>
<sequence>MEEQSPAAGAPSGTVGGTRPVAEDAHFAAESPRPGAEGSRPAVEDSRPDAEGSRPGADSPRPDAEAPVAEVRGAASSAPKVRKTRAERPAPSPSKKARRRHPARAAIIAALVAVVLISGAAMGGFSWLRWFSENDAADLQGTWYLAGTATPIEITEDRIQLTDDVSYRYTLNDGDKTFELSFGNLNGGGRYRFSLDRNQVALVDGDFSGADTLGDDFGWTLRALVEAAQGRVLPPEEKAAKGVTLLSRTPTGSPVRPEASDVADKPEASDVPEKPESDAVPEKTDGRA</sequence>
<protein>
    <recommendedName>
        <fullName evidence="5">DUF5640 domain-containing protein</fullName>
    </recommendedName>
</protein>
<feature type="region of interest" description="Disordered" evidence="1">
    <location>
        <begin position="235"/>
        <end position="288"/>
    </location>
</feature>
<name>A0ABU6IWC8_9ACTN</name>
<feature type="compositionally biased region" description="Basic and acidic residues" evidence="1">
    <location>
        <begin position="42"/>
        <end position="52"/>
    </location>
</feature>
<feature type="compositionally biased region" description="Basic and acidic residues" evidence="1">
    <location>
        <begin position="258"/>
        <end position="288"/>
    </location>
</feature>
<accession>A0ABU6IWC8</accession>
<dbReference type="EMBL" id="JAYMFH010000001">
    <property type="protein sequence ID" value="MEC4294131.1"/>
    <property type="molecule type" value="Genomic_DNA"/>
</dbReference>
<organism evidence="3 4">
    <name type="scientific">Adlercreutzia shanghongiae</name>
    <dbReference type="NCBI Taxonomy" id="3111773"/>
    <lineage>
        <taxon>Bacteria</taxon>
        <taxon>Bacillati</taxon>
        <taxon>Actinomycetota</taxon>
        <taxon>Coriobacteriia</taxon>
        <taxon>Eggerthellales</taxon>
        <taxon>Eggerthellaceae</taxon>
        <taxon>Adlercreutzia</taxon>
    </lineage>
</organism>
<reference evidence="3 4" key="1">
    <citation type="submission" date="2024-01" db="EMBL/GenBank/DDBJ databases">
        <title>novel species in genus Adlercreutzia.</title>
        <authorList>
            <person name="Liu X."/>
        </authorList>
    </citation>
    <scope>NUCLEOTIDE SEQUENCE [LARGE SCALE GENOMIC DNA]</scope>
    <source>
        <strain evidence="3 4">R22</strain>
    </source>
</reference>